<feature type="domain" description="Large ribosomal subunit protein uL30-like ferredoxin-like fold" evidence="6">
    <location>
        <begin position="4"/>
        <end position="54"/>
    </location>
</feature>
<evidence type="ECO:0000313" key="8">
    <source>
        <dbReference type="Proteomes" id="UP000006853"/>
    </source>
</evidence>
<dbReference type="InterPro" id="IPR016082">
    <property type="entry name" value="Ribosomal_uL30_ferredoxin-like"/>
</dbReference>
<dbReference type="PANTHER" id="PTHR15892">
    <property type="entry name" value="MITOCHONDRIAL RIBOSOMAL PROTEIN L30"/>
    <property type="match status" value="1"/>
</dbReference>
<dbReference type="GO" id="GO:0005739">
    <property type="term" value="C:mitochondrion"/>
    <property type="evidence" value="ECO:0007669"/>
    <property type="project" value="TreeGrafter"/>
</dbReference>
<evidence type="ECO:0000259" key="6">
    <source>
        <dbReference type="Pfam" id="PF00327"/>
    </source>
</evidence>
<dbReference type="CDD" id="cd01658">
    <property type="entry name" value="Ribosomal_L30"/>
    <property type="match status" value="1"/>
</dbReference>
<keyword evidence="8" id="KW-1185">Reference proteome</keyword>
<dbReference type="SUPFAM" id="SSF55129">
    <property type="entry name" value="Ribosomal protein L30p/L7e"/>
    <property type="match status" value="1"/>
</dbReference>
<organism evidence="7 8">
    <name type="scientific">Komagataella phaffii (strain ATCC 76273 / CBS 7435 / CECT 11047 / NRRL Y-11430 / Wegner 21-1)</name>
    <name type="common">Yeast</name>
    <name type="synonym">Pichia pastoris</name>
    <dbReference type="NCBI Taxonomy" id="981350"/>
    <lineage>
        <taxon>Eukaryota</taxon>
        <taxon>Fungi</taxon>
        <taxon>Dikarya</taxon>
        <taxon>Ascomycota</taxon>
        <taxon>Saccharomycotina</taxon>
        <taxon>Pichiomycetes</taxon>
        <taxon>Pichiales</taxon>
        <taxon>Pichiaceae</taxon>
        <taxon>Komagataella</taxon>
    </lineage>
</organism>
<name>A0A1G4KQJ2_KOMPC</name>
<dbReference type="NCBIfam" id="TIGR01308">
    <property type="entry name" value="rpmD_bact"/>
    <property type="match status" value="1"/>
</dbReference>
<reference evidence="7 8" key="1">
    <citation type="journal article" date="2011" name="J. Biotechnol.">
        <title>High-quality genome sequence of Pichia pastoris CBS7435.</title>
        <authorList>
            <person name="Kuberl A."/>
            <person name="Schneider J."/>
            <person name="Thallinger G.G."/>
            <person name="Anderl I."/>
            <person name="Wibberg D."/>
            <person name="Hajek T."/>
            <person name="Jaenicke S."/>
            <person name="Brinkrolf K."/>
            <person name="Goesmann A."/>
            <person name="Szczepanowski R."/>
            <person name="Puhler A."/>
            <person name="Schwab H."/>
            <person name="Glieder A."/>
            <person name="Pichler H."/>
        </authorList>
    </citation>
    <scope>NUCLEOTIDE SEQUENCE [LARGE SCALE GENOMIC DNA]</scope>
    <source>
        <strain evidence="8">ATCC 76273 / CBS 7435 / CECT 11047 / NRRL Y-11430 / Wegner 21-1</strain>
    </source>
</reference>
<comment type="similarity">
    <text evidence="1">Belongs to the universal ribosomal protein uL30 family.</text>
</comment>
<dbReference type="InterPro" id="IPR005996">
    <property type="entry name" value="Ribosomal_uL30_bac-type"/>
</dbReference>
<dbReference type="GO" id="GO:0015934">
    <property type="term" value="C:large ribosomal subunit"/>
    <property type="evidence" value="ECO:0007669"/>
    <property type="project" value="InterPro"/>
</dbReference>
<evidence type="ECO:0000256" key="2">
    <source>
        <dbReference type="ARBA" id="ARBA00022980"/>
    </source>
</evidence>
<feature type="compositionally biased region" description="Polar residues" evidence="5">
    <location>
        <begin position="65"/>
        <end position="77"/>
    </location>
</feature>
<reference evidence="7 8" key="2">
    <citation type="journal article" date="2016" name="FEMS Yeast Res.">
        <title>Curation of the genome annotation of Pichia pastoris (Komagataella phaffii) CBS7435 from gene level to protein function.</title>
        <authorList>
            <person name="Valli M."/>
            <person name="Tatto N.E."/>
            <person name="Peymann A."/>
            <person name="Gruber C."/>
            <person name="Landes N."/>
            <person name="Ekker H."/>
            <person name="Thallinger G.G."/>
            <person name="Mattanovich D."/>
            <person name="Gasser B."/>
            <person name="Graf A.B."/>
        </authorList>
    </citation>
    <scope>GENOME REANNOTATION</scope>
    <source>
        <strain evidence="7 8">ATCC 76273 / CBS 7435 / CECT 11047 / NRRL Y-11430 / Wegner 21-1</strain>
    </source>
</reference>
<protein>
    <recommendedName>
        <fullName evidence="4">Large ribosomal subunit protein uL30m</fullName>
    </recommendedName>
</protein>
<accession>A0A1G4KQJ2</accession>
<gene>
    <name evidence="7" type="primary">MRPL33</name>
    <name evidence="7" type="ordered locus">PP7435_Chr3-2425</name>
</gene>
<evidence type="ECO:0000256" key="1">
    <source>
        <dbReference type="ARBA" id="ARBA00007594"/>
    </source>
</evidence>
<keyword evidence="2 7" id="KW-0689">Ribosomal protein</keyword>
<evidence type="ECO:0000256" key="4">
    <source>
        <dbReference type="ARBA" id="ARBA00035281"/>
    </source>
</evidence>
<dbReference type="EMBL" id="FR839630">
    <property type="protein sequence ID" value="SCV12274.1"/>
    <property type="molecule type" value="Genomic_DNA"/>
</dbReference>
<dbReference type="Pfam" id="PF00327">
    <property type="entry name" value="Ribosomal_L30"/>
    <property type="match status" value="1"/>
</dbReference>
<feature type="region of interest" description="Disordered" evidence="5">
    <location>
        <begin position="65"/>
        <end position="84"/>
    </location>
</feature>
<dbReference type="Proteomes" id="UP000006853">
    <property type="component" value="Chromosome 3"/>
</dbReference>
<evidence type="ECO:0000256" key="3">
    <source>
        <dbReference type="ARBA" id="ARBA00023274"/>
    </source>
</evidence>
<dbReference type="GO" id="GO:0003735">
    <property type="term" value="F:structural constituent of ribosome"/>
    <property type="evidence" value="ECO:0007669"/>
    <property type="project" value="InterPro"/>
</dbReference>
<evidence type="ECO:0000313" key="7">
    <source>
        <dbReference type="EMBL" id="SCV12274.1"/>
    </source>
</evidence>
<dbReference type="GO" id="GO:0006412">
    <property type="term" value="P:translation"/>
    <property type="evidence" value="ECO:0007669"/>
    <property type="project" value="InterPro"/>
</dbReference>
<sequence>MPYFKVTQLRSAIAMPQKYKDTLFKLGLGKRGKISFRKVNPQQAGMLATVKELVKVELSEENVSQKQLRLQRKSNPGFTLERKD</sequence>
<evidence type="ECO:0000256" key="5">
    <source>
        <dbReference type="SAM" id="MobiDB-lite"/>
    </source>
</evidence>
<proteinExistence type="inferred from homology"/>
<dbReference type="PANTHER" id="PTHR15892:SF2">
    <property type="entry name" value="LARGE RIBOSOMAL SUBUNIT PROTEIN UL30M"/>
    <property type="match status" value="1"/>
</dbReference>
<dbReference type="InterPro" id="IPR036919">
    <property type="entry name" value="Ribo_uL30_ferredoxin-like_sf"/>
</dbReference>
<dbReference type="AlphaFoldDB" id="A0A1G4KQJ2"/>
<dbReference type="Gene3D" id="3.30.1390.20">
    <property type="entry name" value="Ribosomal protein L30, ferredoxin-like fold domain"/>
    <property type="match status" value="1"/>
</dbReference>
<keyword evidence="3" id="KW-0687">Ribonucleoprotein</keyword>